<evidence type="ECO:0000313" key="1">
    <source>
        <dbReference type="EMBL" id="GAA3569135.1"/>
    </source>
</evidence>
<proteinExistence type="predicted"/>
<gene>
    <name evidence="1" type="ORF">GCM10022222_61640</name>
</gene>
<organism evidence="1 2">
    <name type="scientific">Amycolatopsis ultiminotia</name>
    <dbReference type="NCBI Taxonomy" id="543629"/>
    <lineage>
        <taxon>Bacteria</taxon>
        <taxon>Bacillati</taxon>
        <taxon>Actinomycetota</taxon>
        <taxon>Actinomycetes</taxon>
        <taxon>Pseudonocardiales</taxon>
        <taxon>Pseudonocardiaceae</taxon>
        <taxon>Amycolatopsis</taxon>
    </lineage>
</organism>
<comment type="caution">
    <text evidence="1">The sequence shown here is derived from an EMBL/GenBank/DDBJ whole genome shotgun (WGS) entry which is preliminary data.</text>
</comment>
<dbReference type="EMBL" id="BAAAZN010000015">
    <property type="protein sequence ID" value="GAA3569135.1"/>
    <property type="molecule type" value="Genomic_DNA"/>
</dbReference>
<evidence type="ECO:0000313" key="2">
    <source>
        <dbReference type="Proteomes" id="UP001500689"/>
    </source>
</evidence>
<protein>
    <recommendedName>
        <fullName evidence="3">ATP-binding protein</fullName>
    </recommendedName>
</protein>
<evidence type="ECO:0008006" key="3">
    <source>
        <dbReference type="Google" id="ProtNLM"/>
    </source>
</evidence>
<reference evidence="2" key="1">
    <citation type="journal article" date="2019" name="Int. J. Syst. Evol. Microbiol.">
        <title>The Global Catalogue of Microorganisms (GCM) 10K type strain sequencing project: providing services to taxonomists for standard genome sequencing and annotation.</title>
        <authorList>
            <consortium name="The Broad Institute Genomics Platform"/>
            <consortium name="The Broad Institute Genome Sequencing Center for Infectious Disease"/>
            <person name="Wu L."/>
            <person name="Ma J."/>
        </authorList>
    </citation>
    <scope>NUCLEOTIDE SEQUENCE [LARGE SCALE GENOMIC DNA]</scope>
    <source>
        <strain evidence="2">JCM 16898</strain>
    </source>
</reference>
<keyword evidence="2" id="KW-1185">Reference proteome</keyword>
<name>A0ABP6XNJ1_9PSEU</name>
<accession>A0ABP6XNJ1</accession>
<sequence length="952" mass="103200">MIGEEEPPQVVRQEVRAEGGHAYGAVGADIHVFGDGTPLYLLFEHRRAAERDPGWLRAQPSRMLDARAGLVGFTGRDGEFGDLVSWLNAEPGFAVRWLHGEGGQGKTRLANELAAAALAAGWKVVDAVHRTDAHPPAPGGQDLRLAGKNGVLVLVDYADRWPLSDLSWLFHNRLLRQRVPARVLLIGRSVRGWPALRGKLDRLRENIDTSDQHLAPLPEDGPARDRMFTAARDSFARHYPAFGRPDLIGPPESLGRPDFGLTLAVHMAALVAVDAAARGRRPPGDMIGCTVYLLDREHENWRQLYENADGGLDFRTDDRTMARAVFTATLAGPVDRQTAGGILARFIPEVPAEQLLADHTVCYPPADPERGNRLEPLLPDRLAEDFVALSVPGHPVTGYQPDPWTTAVPAALLTSPETGSCAPRAVALLAAAADRWPHLGDTVLYPLLRTRPDVAVDAGGSALAAIARITAIDLSVITAVESAVEARFGDRTFVGDRTPADLGAGFAAITGRHAGLAAPGASDAERAWLHLKTSRRLGVAGEAAEAAEFSGLAVEHYLSLAHRELTGSGRISGDELSALAEAVNNHPACLAAAGRWAEAGEFSADAVAIFGELTELDRANYLPCFAQALNNRALFLAKSVELVEERDGRADPVTRAEWLEQVLDHGAGALECYRELVGSDREAHRHRLAAVQSNWAGWLGQAELWKDALEASAAATARYEEVAEADPAYRRHLARELTRHADFLMQAGYHPDPWAAVVDADAGQDTQARRAWEAEVVAVSRRAVTVFRELAEAEPFAYLPDLSTALQRTSFRLTEVGCGAPWAAVWESEAAANPVWGTWMRQECGAEVLEFSRHAADIVGELAEAAPAVYREELALTLNGFAWIRATLHTEIEEAWAAAGRAVQIFEELYRDRPSTLVNAAYSVLLQVDGLRGGAEHDRIFHALASRPRSPR</sequence>
<dbReference type="Proteomes" id="UP001500689">
    <property type="component" value="Unassembled WGS sequence"/>
</dbReference>
<dbReference type="RefSeq" id="WP_344866075.1">
    <property type="nucleotide sequence ID" value="NZ_BAAAZN010000015.1"/>
</dbReference>